<dbReference type="SUPFAM" id="SSF89550">
    <property type="entry name" value="PHP domain-like"/>
    <property type="match status" value="1"/>
</dbReference>
<dbReference type="AlphaFoldDB" id="A0A2M8P7V4"/>
<reference evidence="1 2" key="1">
    <citation type="submission" date="2017-11" db="EMBL/GenBank/DDBJ databases">
        <title>Evolution of Phototrophy in the Chloroflexi Phylum Driven by Horizontal Gene Transfer.</title>
        <authorList>
            <person name="Ward L.M."/>
            <person name="Hemp J."/>
            <person name="Shih P.M."/>
            <person name="Mcglynn S.E."/>
            <person name="Fischer W."/>
        </authorList>
    </citation>
    <scope>NUCLEOTIDE SEQUENCE [LARGE SCALE GENOMIC DNA]</scope>
    <source>
        <strain evidence="1">JP3_13</strain>
    </source>
</reference>
<feature type="non-terminal residue" evidence="1">
    <location>
        <position position="1"/>
    </location>
</feature>
<organism evidence="1 2">
    <name type="scientific">Candidatus Thermofonsia Clade 1 bacterium</name>
    <dbReference type="NCBI Taxonomy" id="2364210"/>
    <lineage>
        <taxon>Bacteria</taxon>
        <taxon>Bacillati</taxon>
        <taxon>Chloroflexota</taxon>
        <taxon>Candidatus Thermofontia</taxon>
        <taxon>Candidatus Thermofonsia Clade 1</taxon>
    </lineage>
</organism>
<dbReference type="GO" id="GO:0042578">
    <property type="term" value="F:phosphoric ester hydrolase activity"/>
    <property type="evidence" value="ECO:0007669"/>
    <property type="project" value="TreeGrafter"/>
</dbReference>
<evidence type="ECO:0000313" key="1">
    <source>
        <dbReference type="EMBL" id="PJF33618.1"/>
    </source>
</evidence>
<dbReference type="InterPro" id="IPR016195">
    <property type="entry name" value="Pol/histidinol_Pase-like"/>
</dbReference>
<dbReference type="PANTHER" id="PTHR36928">
    <property type="entry name" value="PHOSPHATASE YCDX-RELATED"/>
    <property type="match status" value="1"/>
</dbReference>
<accession>A0A2M8P7V4</accession>
<dbReference type="GO" id="GO:0008270">
    <property type="term" value="F:zinc ion binding"/>
    <property type="evidence" value="ECO:0007669"/>
    <property type="project" value="TreeGrafter"/>
</dbReference>
<sequence>VANGLSLERLLAQREEIARVQAEFGDSLRIYHGIELEIRADGTLDYPDEVLAALDVVVASLHTGLRQDRATITPSGVHMQIGADVADFDQIRQGIGLRRFDLAAIFAQLRRNI</sequence>
<dbReference type="Proteomes" id="UP000229681">
    <property type="component" value="Unassembled WGS sequence"/>
</dbReference>
<evidence type="ECO:0000313" key="2">
    <source>
        <dbReference type="Proteomes" id="UP000229681"/>
    </source>
</evidence>
<dbReference type="PANTHER" id="PTHR36928:SF1">
    <property type="entry name" value="PHOSPHATASE YCDX-RELATED"/>
    <property type="match status" value="1"/>
</dbReference>
<proteinExistence type="predicted"/>
<comment type="caution">
    <text evidence="1">The sequence shown here is derived from an EMBL/GenBank/DDBJ whole genome shotgun (WGS) entry which is preliminary data.</text>
</comment>
<dbReference type="InterPro" id="IPR050243">
    <property type="entry name" value="PHP_phosphatase"/>
</dbReference>
<protein>
    <submittedName>
        <fullName evidence="1">Uncharacterized protein</fullName>
    </submittedName>
</protein>
<dbReference type="EMBL" id="PGTM01000844">
    <property type="protein sequence ID" value="PJF33618.1"/>
    <property type="molecule type" value="Genomic_DNA"/>
</dbReference>
<feature type="non-terminal residue" evidence="1">
    <location>
        <position position="113"/>
    </location>
</feature>
<dbReference type="Gene3D" id="3.20.20.140">
    <property type="entry name" value="Metal-dependent hydrolases"/>
    <property type="match status" value="1"/>
</dbReference>
<name>A0A2M8P7V4_9CHLR</name>
<gene>
    <name evidence="1" type="ORF">CUN49_18155</name>
</gene>
<dbReference type="GO" id="GO:0005829">
    <property type="term" value="C:cytosol"/>
    <property type="evidence" value="ECO:0007669"/>
    <property type="project" value="TreeGrafter"/>
</dbReference>